<evidence type="ECO:0000313" key="4">
    <source>
        <dbReference type="Proteomes" id="UP001651158"/>
    </source>
</evidence>
<evidence type="ECO:0000256" key="2">
    <source>
        <dbReference type="SAM" id="SignalP"/>
    </source>
</evidence>
<feature type="signal peptide" evidence="2">
    <location>
        <begin position="1"/>
        <end position="20"/>
    </location>
</feature>
<feature type="region of interest" description="Disordered" evidence="1">
    <location>
        <begin position="36"/>
        <end position="67"/>
    </location>
</feature>
<accession>A0ABR4Q205</accession>
<evidence type="ECO:0000313" key="3">
    <source>
        <dbReference type="EMBL" id="KAL5103664.1"/>
    </source>
</evidence>
<dbReference type="EMBL" id="JAKROA010000016">
    <property type="protein sequence ID" value="KAL5103664.1"/>
    <property type="molecule type" value="Genomic_DNA"/>
</dbReference>
<keyword evidence="2" id="KW-0732">Signal</keyword>
<name>A0ABR4Q205_9CEST</name>
<feature type="chain" id="PRO_5045713852" evidence="2">
    <location>
        <begin position="21"/>
        <end position="124"/>
    </location>
</feature>
<proteinExistence type="predicted"/>
<comment type="caution">
    <text evidence="3">The sequence shown here is derived from an EMBL/GenBank/DDBJ whole genome shotgun (WGS) entry which is preliminary data.</text>
</comment>
<dbReference type="Proteomes" id="UP001651158">
    <property type="component" value="Unassembled WGS sequence"/>
</dbReference>
<sequence>MRTSATLAILLVCAIAQSQAFFSLLDSELLSDRERYPSGTVGREAEGSVEAEAAGEHQGAGEVAEPAEVTQRDISLLRRDIVISLERLRRTLDRHFSFRPMQPFNLRYPGELGPRSQYLPTGEH</sequence>
<feature type="compositionally biased region" description="Low complexity" evidence="1">
    <location>
        <begin position="48"/>
        <end position="64"/>
    </location>
</feature>
<organism evidence="3 4">
    <name type="scientific">Taenia crassiceps</name>
    <dbReference type="NCBI Taxonomy" id="6207"/>
    <lineage>
        <taxon>Eukaryota</taxon>
        <taxon>Metazoa</taxon>
        <taxon>Spiralia</taxon>
        <taxon>Lophotrochozoa</taxon>
        <taxon>Platyhelminthes</taxon>
        <taxon>Cestoda</taxon>
        <taxon>Eucestoda</taxon>
        <taxon>Cyclophyllidea</taxon>
        <taxon>Taeniidae</taxon>
        <taxon>Taenia</taxon>
    </lineage>
</organism>
<reference evidence="3 4" key="1">
    <citation type="journal article" date="2022" name="Front. Cell. Infect. Microbiol.">
        <title>The Genomes of Two Strains of Taenia crassiceps the Animal Model for the Study of Human Cysticercosis.</title>
        <authorList>
            <person name="Bobes R.J."/>
            <person name="Estrada K."/>
            <person name="Rios-Valencia D.G."/>
            <person name="Calderon-Gallegos A."/>
            <person name="de la Torre P."/>
            <person name="Carrero J.C."/>
            <person name="Sanchez-Flores A."/>
            <person name="Laclette J.P."/>
        </authorList>
    </citation>
    <scope>NUCLEOTIDE SEQUENCE [LARGE SCALE GENOMIC DNA]</scope>
    <source>
        <strain evidence="3">WFUcys</strain>
    </source>
</reference>
<gene>
    <name evidence="3" type="ORF">TcWFU_002503</name>
</gene>
<evidence type="ECO:0000256" key="1">
    <source>
        <dbReference type="SAM" id="MobiDB-lite"/>
    </source>
</evidence>
<protein>
    <submittedName>
        <fullName evidence="3">Uncharacterized protein</fullName>
    </submittedName>
</protein>
<keyword evidence="4" id="KW-1185">Reference proteome</keyword>